<proteinExistence type="predicted"/>
<accession>A0ABT1QWH9</accession>
<protein>
    <submittedName>
        <fullName evidence="2">Cbb3-type cytochrome c oxidase subunit 3</fullName>
    </submittedName>
</protein>
<reference evidence="2" key="1">
    <citation type="submission" date="2022-07" db="EMBL/GenBank/DDBJ databases">
        <title>Tahibacter sp., a new gammaproteobacterium isolated from the silt sample collected at pig farm.</title>
        <authorList>
            <person name="Chen H."/>
        </authorList>
    </citation>
    <scope>NUCLEOTIDE SEQUENCE</scope>
    <source>
        <strain evidence="2">P2K</strain>
    </source>
</reference>
<sequence>MSAGVVSGAVTGVLLVLFLFGWAWAWSDRRRSDFEAAARLPLADEGQERRA</sequence>
<organism evidence="2 3">
    <name type="scientific">Tahibacter harae</name>
    <dbReference type="NCBI Taxonomy" id="2963937"/>
    <lineage>
        <taxon>Bacteria</taxon>
        <taxon>Pseudomonadati</taxon>
        <taxon>Pseudomonadota</taxon>
        <taxon>Gammaproteobacteria</taxon>
        <taxon>Lysobacterales</taxon>
        <taxon>Rhodanobacteraceae</taxon>
        <taxon>Tahibacter</taxon>
    </lineage>
</organism>
<keyword evidence="1" id="KW-0812">Transmembrane</keyword>
<gene>
    <name evidence="2" type="ORF">NM961_18185</name>
</gene>
<keyword evidence="3" id="KW-1185">Reference proteome</keyword>
<evidence type="ECO:0000313" key="3">
    <source>
        <dbReference type="Proteomes" id="UP001165498"/>
    </source>
</evidence>
<dbReference type="Proteomes" id="UP001165498">
    <property type="component" value="Unassembled WGS sequence"/>
</dbReference>
<feature type="transmembrane region" description="Helical" evidence="1">
    <location>
        <begin position="6"/>
        <end position="25"/>
    </location>
</feature>
<evidence type="ECO:0000256" key="1">
    <source>
        <dbReference type="SAM" id="Phobius"/>
    </source>
</evidence>
<dbReference type="EMBL" id="JANFQO010000019">
    <property type="protein sequence ID" value="MCQ4166647.1"/>
    <property type="molecule type" value="Genomic_DNA"/>
</dbReference>
<dbReference type="RefSeq" id="WP_255915835.1">
    <property type="nucleotide sequence ID" value="NZ_JANFQO010000019.1"/>
</dbReference>
<evidence type="ECO:0000313" key="2">
    <source>
        <dbReference type="EMBL" id="MCQ4166647.1"/>
    </source>
</evidence>
<keyword evidence="1" id="KW-1133">Transmembrane helix</keyword>
<dbReference type="Pfam" id="PF05545">
    <property type="entry name" value="FixQ"/>
    <property type="match status" value="1"/>
</dbReference>
<keyword evidence="1" id="KW-0472">Membrane</keyword>
<comment type="caution">
    <text evidence="2">The sequence shown here is derived from an EMBL/GenBank/DDBJ whole genome shotgun (WGS) entry which is preliminary data.</text>
</comment>
<dbReference type="InterPro" id="IPR008621">
    <property type="entry name" value="Cbb3-typ_cyt_oxidase_comp"/>
</dbReference>
<name>A0ABT1QWH9_9GAMM</name>